<keyword evidence="4" id="KW-1185">Reference proteome</keyword>
<evidence type="ECO:0000313" key="3">
    <source>
        <dbReference type="EMBL" id="OMJ17727.1"/>
    </source>
</evidence>
<feature type="region of interest" description="Disordered" evidence="2">
    <location>
        <begin position="14"/>
        <end position="36"/>
    </location>
</feature>
<name>A0A1R1XSU5_9FUNG</name>
<organism evidence="3 4">
    <name type="scientific">Smittium culicis</name>
    <dbReference type="NCBI Taxonomy" id="133412"/>
    <lineage>
        <taxon>Eukaryota</taxon>
        <taxon>Fungi</taxon>
        <taxon>Fungi incertae sedis</taxon>
        <taxon>Zoopagomycota</taxon>
        <taxon>Kickxellomycotina</taxon>
        <taxon>Harpellomycetes</taxon>
        <taxon>Harpellales</taxon>
        <taxon>Legeriomycetaceae</taxon>
        <taxon>Smittium</taxon>
    </lineage>
</organism>
<keyword evidence="1" id="KW-0175">Coiled coil</keyword>
<dbReference type="AlphaFoldDB" id="A0A1R1XSU5"/>
<dbReference type="Proteomes" id="UP000187283">
    <property type="component" value="Unassembled WGS sequence"/>
</dbReference>
<evidence type="ECO:0000256" key="2">
    <source>
        <dbReference type="SAM" id="MobiDB-lite"/>
    </source>
</evidence>
<feature type="coiled-coil region" evidence="1">
    <location>
        <begin position="505"/>
        <end position="593"/>
    </location>
</feature>
<dbReference type="OrthoDB" id="5567429at2759"/>
<feature type="coiled-coil region" evidence="1">
    <location>
        <begin position="661"/>
        <end position="846"/>
    </location>
</feature>
<feature type="region of interest" description="Disordered" evidence="2">
    <location>
        <begin position="110"/>
        <end position="130"/>
    </location>
</feature>
<evidence type="ECO:0000256" key="1">
    <source>
        <dbReference type="SAM" id="Coils"/>
    </source>
</evidence>
<evidence type="ECO:0000313" key="4">
    <source>
        <dbReference type="Proteomes" id="UP000187283"/>
    </source>
</evidence>
<proteinExistence type="predicted"/>
<sequence length="849" mass="95848">MLWLKKDRRLSKLFGSKSQSPKSNKLNKTKSENISSPFRLRSLSQNSNISINHKTNMVEISPLASDPEYLDHSVFKTELSSISDQSQTIDPSTINIPSLAETFSPGLLKSSSEPNFSDPNKKNNNSEINTTTKIPRMDDAFSAENKITNNIKSDSSSISGRFSTDNSISLPQFSSKIDFKSNLDTSLVSVDNIDDNNDSVTVLDKNPFSSNSSLTKELPSTNIKHSTLGSNKLDSIVNDFKQNSSILSNPKVGAGSGLENFFSQIDLTKNKEFSNSSKRSFIETITPVKKADFLAREKTGFIDSPMRAPPPFKKLYSDSVPDSSNKSIEILSSVNADSQKEYGELEEFNSSSIEKNKNLDIETTSQAIDTNSTNNRELHFPKKNPAYDNSFDKSNIKIDSNIKNLSAFDPFGPICDLTSLSSEQALASLIPLPSSPISKNKDENEFNLYENPKIKSNKGSSDTLLVPITPAKGFVNKDEIDWESPGSFGVINDIEIENETNVQHSRELEAQKNMYLDMINSLKDKNNLDLQELKKNHEKEKTLLIEEFTFKKNELDSGIKTSVDKCQILEEEIANLKNINQSLIEKNSQLSSETKMKISEIESKLEAEVEARVSKMREEFESKLINKIEEIKGEHKKEVFEMELKNDEAIKEMEIKQADSVDVLEKRLKEEEDCHTKTKEEYKEYIQLSGAYMDGKDKENEGLTRELANLTLERQSLNDQVLNLNHELIETQDKLRATDTQLSELERLNISLSSEKETLENDLKVAIDREQIIVNHFKDQNSLASEKISELENKLSQTESECDIYKAQVARLEFSLKRARVESSNLKEENEELNKMYSNLESMMSKGRG</sequence>
<protein>
    <submittedName>
        <fullName evidence="3">Uncharacterized protein</fullName>
    </submittedName>
</protein>
<accession>A0A1R1XSU5</accession>
<gene>
    <name evidence="3" type="ORF">AYI70_g5787</name>
</gene>
<reference evidence="3 4" key="1">
    <citation type="submission" date="2017-01" db="EMBL/GenBank/DDBJ databases">
        <authorList>
            <person name="Mah S.A."/>
            <person name="Swanson W.J."/>
            <person name="Moy G.W."/>
            <person name="Vacquier V.D."/>
        </authorList>
    </citation>
    <scope>NUCLEOTIDE SEQUENCE [LARGE SCALE GENOMIC DNA]</scope>
    <source>
        <strain evidence="3 4">GSMNP</strain>
    </source>
</reference>
<feature type="compositionally biased region" description="Polar residues" evidence="2">
    <location>
        <begin position="16"/>
        <end position="36"/>
    </location>
</feature>
<dbReference type="EMBL" id="LSSN01001957">
    <property type="protein sequence ID" value="OMJ17727.1"/>
    <property type="molecule type" value="Genomic_DNA"/>
</dbReference>
<comment type="caution">
    <text evidence="3">The sequence shown here is derived from an EMBL/GenBank/DDBJ whole genome shotgun (WGS) entry which is preliminary data.</text>
</comment>